<dbReference type="eggNOG" id="ENOG502RU1I">
    <property type="taxonomic scope" value="Eukaryota"/>
</dbReference>
<keyword evidence="7" id="KW-1185">Reference proteome</keyword>
<dbReference type="OMA" id="IENSYSH"/>
<evidence type="ECO:0000256" key="2">
    <source>
        <dbReference type="ARBA" id="ARBA00023054"/>
    </source>
</evidence>
<protein>
    <recommendedName>
        <fullName evidence="5">Olduvai domain-containing protein</fullName>
    </recommendedName>
</protein>
<dbReference type="EMBL" id="CABD030006118">
    <property type="status" value="NOT_ANNOTATED_CDS"/>
    <property type="molecule type" value="Genomic_DNA"/>
</dbReference>
<reference evidence="7" key="1">
    <citation type="submission" date="2011-05" db="EMBL/GenBank/DDBJ databases">
        <title>Insights into the evolution of the great apes provided by the gorilla genome.</title>
        <authorList>
            <person name="Scally A."/>
        </authorList>
    </citation>
    <scope>NUCLEOTIDE SEQUENCE [LARGE SCALE GENOMIC DNA]</scope>
</reference>
<feature type="region of interest" description="Disordered" evidence="4">
    <location>
        <begin position="82"/>
        <end position="101"/>
    </location>
</feature>
<evidence type="ECO:0000259" key="5">
    <source>
        <dbReference type="PROSITE" id="PS51316"/>
    </source>
</evidence>
<sequence length="250" mass="28786">MQKLKTYQEVEEEQDPSCPRLSRELLDEKGPEVLQDSLDRCYSTPSGCLELTDSCQPYRSAFYVLEQQRVGLAVDMDGIKKDQEEEEDQGPPCPRLSRELLDEKGPEVLQDSLDRCYSTPSGCLELTDSCQPYRSAFYVLEQQRVGLAVDMDEIEKYQEVEEGQDPSCPRLNGVLMEVEEPEVLQDSLDRCYSTPSMYFELPDSFQHYSSVFYSFEEQHISFALDVDNRFFTLTVTSLHLVFQMGVIFPQ</sequence>
<dbReference type="Bgee" id="ENSGGOG00000005749">
    <property type="expression patterns" value="Expressed in cerebellum and 6 other cell types or tissues"/>
</dbReference>
<dbReference type="Pfam" id="PF06758">
    <property type="entry name" value="Olduvai"/>
    <property type="match status" value="3"/>
</dbReference>
<evidence type="ECO:0000256" key="4">
    <source>
        <dbReference type="SAM" id="MobiDB-lite"/>
    </source>
</evidence>
<feature type="domain" description="Olduvai" evidence="5">
    <location>
        <begin position="1"/>
        <end position="77"/>
    </location>
</feature>
<dbReference type="PANTHER" id="PTHR14199:SF35">
    <property type="entry name" value="NEUROBLASTOMA BREAKPOINT FAMILY MEMBER 1-RELATED"/>
    <property type="match status" value="1"/>
</dbReference>
<organism evidence="6 7">
    <name type="scientific">Gorilla gorilla gorilla</name>
    <name type="common">Western lowland gorilla</name>
    <dbReference type="NCBI Taxonomy" id="9595"/>
    <lineage>
        <taxon>Eukaryota</taxon>
        <taxon>Metazoa</taxon>
        <taxon>Chordata</taxon>
        <taxon>Craniata</taxon>
        <taxon>Vertebrata</taxon>
        <taxon>Euteleostomi</taxon>
        <taxon>Mammalia</taxon>
        <taxon>Eutheria</taxon>
        <taxon>Euarchontoglires</taxon>
        <taxon>Primates</taxon>
        <taxon>Haplorrhini</taxon>
        <taxon>Catarrhini</taxon>
        <taxon>Hominidae</taxon>
        <taxon>Gorilla</taxon>
    </lineage>
</organism>
<proteinExistence type="inferred from homology"/>
<reference evidence="6" key="3">
    <citation type="submission" date="2025-08" db="UniProtKB">
        <authorList>
            <consortium name="Ensembl"/>
        </authorList>
    </citation>
    <scope>IDENTIFICATION</scope>
</reference>
<dbReference type="EMBL" id="CABD030006122">
    <property type="status" value="NOT_ANNOTATED_CDS"/>
    <property type="molecule type" value="Genomic_DNA"/>
</dbReference>
<dbReference type="EMBL" id="CABD030006117">
    <property type="status" value="NOT_ANNOTATED_CDS"/>
    <property type="molecule type" value="Genomic_DNA"/>
</dbReference>
<feature type="domain" description="Olduvai" evidence="5">
    <location>
        <begin position="172"/>
        <end position="250"/>
    </location>
</feature>
<keyword evidence="2" id="KW-0175">Coiled coil</keyword>
<dbReference type="InParanoid" id="G3QSI7"/>
<keyword evidence="1" id="KW-0677">Repeat</keyword>
<evidence type="ECO:0000313" key="7">
    <source>
        <dbReference type="Proteomes" id="UP000001519"/>
    </source>
</evidence>
<accession>G3QSI7</accession>
<dbReference type="HOGENOM" id="CLU_923017_0_0_1"/>
<evidence type="ECO:0000313" key="6">
    <source>
        <dbReference type="Ensembl" id="ENSGGOP00000005627.3"/>
    </source>
</evidence>
<dbReference type="AlphaFoldDB" id="G3QSI7"/>
<feature type="domain" description="Olduvai" evidence="5">
    <location>
        <begin position="78"/>
        <end position="169"/>
    </location>
</feature>
<dbReference type="GeneTree" id="ENSGT00420000029746"/>
<dbReference type="SMART" id="SM01148">
    <property type="entry name" value="DUF1220"/>
    <property type="match status" value="3"/>
</dbReference>
<reference evidence="6 7" key="2">
    <citation type="journal article" date="2012" name="Nature">
        <title>Insights into hominid evolution from the gorilla genome sequence.</title>
        <authorList>
            <person name="Scally A."/>
            <person name="Dutheil J.Y."/>
            <person name="Hillier L.W."/>
            <person name="Jordan G.E."/>
            <person name="Goodhead I."/>
            <person name="Herrero J."/>
            <person name="Hobolth A."/>
            <person name="Lappalainen T."/>
            <person name="Mailund T."/>
            <person name="Marques-Bonet T."/>
            <person name="McCarthy S."/>
            <person name="Montgomery S.H."/>
            <person name="Schwalie P.C."/>
            <person name="Tang Y.A."/>
            <person name="Ward M.C."/>
            <person name="Xue Y."/>
            <person name="Yngvadottir B."/>
            <person name="Alkan C."/>
            <person name="Andersen L.N."/>
            <person name="Ayub Q."/>
            <person name="Ball E.V."/>
            <person name="Beal K."/>
            <person name="Bradley B.J."/>
            <person name="Chen Y."/>
            <person name="Clee C.M."/>
            <person name="Fitzgerald S."/>
            <person name="Graves T.A."/>
            <person name="Gu Y."/>
            <person name="Heath P."/>
            <person name="Heger A."/>
            <person name="Karakoc E."/>
            <person name="Kolb-Kokocinski A."/>
            <person name="Laird G.K."/>
            <person name="Lunter G."/>
            <person name="Meader S."/>
            <person name="Mort M."/>
            <person name="Mullikin J.C."/>
            <person name="Munch K."/>
            <person name="O'Connor T.D."/>
            <person name="Phillips A.D."/>
            <person name="Prado-Martinez J."/>
            <person name="Rogers A.S."/>
            <person name="Sajjadian S."/>
            <person name="Schmidt D."/>
            <person name="Shaw K."/>
            <person name="Simpson J.T."/>
            <person name="Stenson P.D."/>
            <person name="Turner D.J."/>
            <person name="Vigilant L."/>
            <person name="Vilella A.J."/>
            <person name="Whitener W."/>
            <person name="Zhu B."/>
            <person name="Cooper D.N."/>
            <person name="de Jong P."/>
            <person name="Dermitzakis E.T."/>
            <person name="Eichler E.E."/>
            <person name="Flicek P."/>
            <person name="Goldman N."/>
            <person name="Mundy N.I."/>
            <person name="Ning Z."/>
            <person name="Odom D.T."/>
            <person name="Ponting C.P."/>
            <person name="Quail M.A."/>
            <person name="Ryder O.A."/>
            <person name="Searle S.M."/>
            <person name="Warren W.C."/>
            <person name="Wilson R.K."/>
            <person name="Schierup M.H."/>
            <person name="Rogers J."/>
            <person name="Tyler-Smith C."/>
            <person name="Durbin R."/>
        </authorList>
    </citation>
    <scope>NUCLEOTIDE SEQUENCE [LARGE SCALE GENOMIC DNA]</scope>
</reference>
<dbReference type="EMBL" id="CABD030006119">
    <property type="status" value="NOT_ANNOTATED_CDS"/>
    <property type="molecule type" value="Genomic_DNA"/>
</dbReference>
<dbReference type="EMBL" id="CABD030006120">
    <property type="status" value="NOT_ANNOTATED_CDS"/>
    <property type="molecule type" value="Genomic_DNA"/>
</dbReference>
<dbReference type="InterPro" id="IPR010630">
    <property type="entry name" value="Olduvai_dom"/>
</dbReference>
<comment type="similarity">
    <text evidence="3">Belongs to the NBPF family.</text>
</comment>
<dbReference type="EMBL" id="CABD030006121">
    <property type="status" value="NOT_ANNOTATED_CDS"/>
    <property type="molecule type" value="Genomic_DNA"/>
</dbReference>
<dbReference type="PANTHER" id="PTHR14199">
    <property type="entry name" value="NEUROBLASTOMA BREAKPOINT FAMILY MEMBER 6-LIKE PROTEIN"/>
    <property type="match status" value="1"/>
</dbReference>
<dbReference type="Ensembl" id="ENSGGOT00000005774.3">
    <property type="protein sequence ID" value="ENSGGOP00000005627.3"/>
    <property type="gene ID" value="ENSGGOG00000005749.3"/>
</dbReference>
<feature type="region of interest" description="Disordered" evidence="4">
    <location>
        <begin position="1"/>
        <end position="29"/>
    </location>
</feature>
<evidence type="ECO:0000256" key="1">
    <source>
        <dbReference type="ARBA" id="ARBA00022737"/>
    </source>
</evidence>
<reference evidence="6" key="4">
    <citation type="submission" date="2025-09" db="UniProtKB">
        <authorList>
            <consortium name="Ensembl"/>
        </authorList>
    </citation>
    <scope>IDENTIFICATION</scope>
</reference>
<dbReference type="PROSITE" id="PS51316">
    <property type="entry name" value="ODV"/>
    <property type="match status" value="3"/>
</dbReference>
<dbReference type="Proteomes" id="UP000001519">
    <property type="component" value="Chromosome 1"/>
</dbReference>
<evidence type="ECO:0000256" key="3">
    <source>
        <dbReference type="ARBA" id="ARBA00038417"/>
    </source>
</evidence>
<dbReference type="InterPro" id="IPR055306">
    <property type="entry name" value="NBPF"/>
</dbReference>
<name>G3QSI7_GORGO</name>